<feature type="compositionally biased region" description="Basic and acidic residues" evidence="1">
    <location>
        <begin position="321"/>
        <end position="333"/>
    </location>
</feature>
<evidence type="ECO:0000313" key="2">
    <source>
        <dbReference type="EMBL" id="PVD19018.1"/>
    </source>
</evidence>
<feature type="compositionally biased region" description="Polar residues" evidence="1">
    <location>
        <begin position="684"/>
        <end position="695"/>
    </location>
</feature>
<dbReference type="Proteomes" id="UP000245119">
    <property type="component" value="Linkage Group LG14"/>
</dbReference>
<evidence type="ECO:0000256" key="1">
    <source>
        <dbReference type="SAM" id="MobiDB-lite"/>
    </source>
</evidence>
<dbReference type="SUPFAM" id="SSF52540">
    <property type="entry name" value="P-loop containing nucleoside triphosphate hydrolases"/>
    <property type="match status" value="1"/>
</dbReference>
<feature type="compositionally biased region" description="Polar residues" evidence="1">
    <location>
        <begin position="83"/>
        <end position="97"/>
    </location>
</feature>
<organism evidence="2 3">
    <name type="scientific">Pomacea canaliculata</name>
    <name type="common">Golden apple snail</name>
    <dbReference type="NCBI Taxonomy" id="400727"/>
    <lineage>
        <taxon>Eukaryota</taxon>
        <taxon>Metazoa</taxon>
        <taxon>Spiralia</taxon>
        <taxon>Lophotrochozoa</taxon>
        <taxon>Mollusca</taxon>
        <taxon>Gastropoda</taxon>
        <taxon>Caenogastropoda</taxon>
        <taxon>Architaenioglossa</taxon>
        <taxon>Ampullarioidea</taxon>
        <taxon>Ampullariidae</taxon>
        <taxon>Pomacea</taxon>
    </lineage>
</organism>
<proteinExistence type="predicted"/>
<dbReference type="OrthoDB" id="6149346at2759"/>
<sequence length="1203" mass="133996">MNVKDAVAKVGRFVDCDQTSHTVNHLAEAVDTPPAGGWSKQCTCYLTGEEPLDSLEQQDLYLIGAGPRLFQLNILIIENRGSTSVSDTSDLGDSGPSQHPPETHEYSTATTSCLTRVQAVTTTTSSTSAAATVSMAESSTCAAGSDVTSDIPTSKSRRSKSRSHKRKQESGNQQQVVYKPPFCVTDENVKTQWKQILFEEMLLYTKRIFPDLQASTYFVPPVLFNNAIYTKPKGDNVVMRNVVIQEETGLSDLCCDSNDFAVRRCLSLLSQEPSSWIQPCVVFTNYSFDNYLVKDLTVPSELQGLVTVAPGNRLNETPTKMAEKQPRPDEGKDQTFGLPLCKARDLFPAWKVDKQRGDFDNLIISRRYGLIVVEIKNIGDQISEAFTDVSGRPQITDIKVFQEKLKKSIGQLNKSETMLRHVLADIAEGVKVTKILAVPNSSRRHLKFVMESDADLCQSFLQCISSSTLEEAVYRCLCADEVPSDRTAAGHGAEVSSPGDYDLLITWWEHVTGSMKSEPIKCNDNKTDMDWTQATPEDHLTMEQYEQIVSRFGGPYSKVPIEYRRRALDEGRTLSDCIHLTGLRFGRDVLRNDQIQILESDDRFVYLTGPPGSGKTLLLGLKAVEWALAGHKVVFLSSSGMGWGSLVSMILFERVREKLRNEIQEKRKRRKGRVTCSSGFSSTDAIDTIDTSQPQHKPLVRQTISDPPDTKVDPQKQIPGIQPRDEISPNTKHTGSREVIADQEESVNVHFIQVSLDTNARELVQSLVEECSEENVGLRFIVDEIPIKKTPELLCENLSKINSMLKKVCFLFQEAYSTGSHKKESDTGRMPQNLEKINQPGDSEKRGIDEIEKKYLAKIEVHLQALDTTLEALKPTCDYQSATLGTPAWRYGHGVAVACQGEIIQYVRRLAAEPVVKVRGLLESVQALLLDASGLLYNALTWMMRHALVEVFTILTSDYANSDVSLWSSGFMPDQNHQGFITKKLTHCVRCPPEVQSILQMIEKDMTVPPKYIYQCDAVIVDPPLPLPCQGPKVKILDHREHLSDVKEITDCSACGENLAAYLFHDLKLGCKQCPLTFEDILIVGTLDIANTDPEILRTLQRQGIPVEFKGNNLTRPPPYPGKACAIGGSAAQGLESKIIVFIPDVCRIPAATSDGVVDELQFRPDVHDWLRSMGRWNRSHLCPTAIFCVPQAIVAEMWVMEL</sequence>
<feature type="region of interest" description="Disordered" evidence="1">
    <location>
        <begin position="313"/>
        <end position="334"/>
    </location>
</feature>
<accession>A0A2T7NCW5</accession>
<feature type="region of interest" description="Disordered" evidence="1">
    <location>
        <begin position="143"/>
        <end position="174"/>
    </location>
</feature>
<evidence type="ECO:0000313" key="3">
    <source>
        <dbReference type="Proteomes" id="UP000245119"/>
    </source>
</evidence>
<comment type="caution">
    <text evidence="2">The sequence shown here is derived from an EMBL/GenBank/DDBJ whole genome shotgun (WGS) entry which is preliminary data.</text>
</comment>
<dbReference type="InterPro" id="IPR027417">
    <property type="entry name" value="P-loop_NTPase"/>
</dbReference>
<feature type="region of interest" description="Disordered" evidence="1">
    <location>
        <begin position="83"/>
        <end position="110"/>
    </location>
</feature>
<gene>
    <name evidence="2" type="ORF">C0Q70_21577</name>
</gene>
<protein>
    <submittedName>
        <fullName evidence="2">Uncharacterized protein</fullName>
    </submittedName>
</protein>
<reference evidence="2 3" key="1">
    <citation type="submission" date="2018-04" db="EMBL/GenBank/DDBJ databases">
        <title>The genome of golden apple snail Pomacea canaliculata provides insight into stress tolerance and invasive adaptation.</title>
        <authorList>
            <person name="Liu C."/>
            <person name="Liu B."/>
            <person name="Ren Y."/>
            <person name="Zhang Y."/>
            <person name="Wang H."/>
            <person name="Li S."/>
            <person name="Jiang F."/>
            <person name="Yin L."/>
            <person name="Zhang G."/>
            <person name="Qian W."/>
            <person name="Fan W."/>
        </authorList>
    </citation>
    <scope>NUCLEOTIDE SEQUENCE [LARGE SCALE GENOMIC DNA]</scope>
    <source>
        <strain evidence="2">SZHN2017</strain>
        <tissue evidence="2">Muscle</tissue>
    </source>
</reference>
<feature type="region of interest" description="Disordered" evidence="1">
    <location>
        <begin position="820"/>
        <end position="843"/>
    </location>
</feature>
<keyword evidence="3" id="KW-1185">Reference proteome</keyword>
<dbReference type="EMBL" id="PZQS01000014">
    <property type="protein sequence ID" value="PVD19018.1"/>
    <property type="molecule type" value="Genomic_DNA"/>
</dbReference>
<name>A0A2T7NCW5_POMCA</name>
<dbReference type="AlphaFoldDB" id="A0A2T7NCW5"/>
<feature type="region of interest" description="Disordered" evidence="1">
    <location>
        <begin position="684"/>
        <end position="736"/>
    </location>
</feature>
<feature type="compositionally biased region" description="Basic residues" evidence="1">
    <location>
        <begin position="155"/>
        <end position="167"/>
    </location>
</feature>